<proteinExistence type="predicted"/>
<dbReference type="Pfam" id="PF26572">
    <property type="entry name" value="DUF8185"/>
    <property type="match status" value="1"/>
</dbReference>
<evidence type="ECO:0000259" key="3">
    <source>
        <dbReference type="Pfam" id="PF26572"/>
    </source>
</evidence>
<dbReference type="InterPro" id="IPR058323">
    <property type="entry name" value="DUF8010"/>
</dbReference>
<protein>
    <submittedName>
        <fullName evidence="4">Uncharacterized protein</fullName>
    </submittedName>
</protein>
<accession>A0A3N2C244</accession>
<feature type="region of interest" description="Disordered" evidence="1">
    <location>
        <begin position="110"/>
        <end position="131"/>
    </location>
</feature>
<comment type="caution">
    <text evidence="4">The sequence shown here is derived from an EMBL/GenBank/DDBJ whole genome shotgun (WGS) entry which is preliminary data.</text>
</comment>
<dbReference type="Proteomes" id="UP000266915">
    <property type="component" value="Unassembled WGS sequence"/>
</dbReference>
<gene>
    <name evidence="4" type="ORF">EDD42_1613</name>
</gene>
<sequence>MSTTLQLLDATSLADLRTFLARAARIDDSGVRLLAAGDVLAVSAPVLHPQGLLDRSPTIIGMRTFALAEPATADVLATPRELIDRIVRTLGGVADEDLVADAGETVPFELPPSTRTAPWVGQAPPRGGWERAGDVDTIELELVARTGAAEIAETLPTAVGDQIVQKVRSQVWSRPLGYGHGLPTGAAFAAVALGFIAEPERAAVFRSGGWVRLSTRRGHVLAGAVS</sequence>
<evidence type="ECO:0000259" key="2">
    <source>
        <dbReference type="Pfam" id="PF26035"/>
    </source>
</evidence>
<dbReference type="RefSeq" id="WP_085510666.1">
    <property type="nucleotide sequence ID" value="NZ_FXAP01000001.1"/>
</dbReference>
<evidence type="ECO:0000313" key="4">
    <source>
        <dbReference type="EMBL" id="ROR81549.1"/>
    </source>
</evidence>
<name>A0A3N2C244_9MICO</name>
<dbReference type="AlphaFoldDB" id="A0A3N2C244"/>
<dbReference type="Pfam" id="PF26035">
    <property type="entry name" value="DUF8010"/>
    <property type="match status" value="1"/>
</dbReference>
<evidence type="ECO:0000256" key="1">
    <source>
        <dbReference type="SAM" id="MobiDB-lite"/>
    </source>
</evidence>
<feature type="domain" description="DUF8185" evidence="3">
    <location>
        <begin position="124"/>
        <end position="222"/>
    </location>
</feature>
<evidence type="ECO:0000313" key="5">
    <source>
        <dbReference type="Proteomes" id="UP000266915"/>
    </source>
</evidence>
<reference evidence="4 5" key="1">
    <citation type="submission" date="2018-11" db="EMBL/GenBank/DDBJ databases">
        <title>Sequencing the genomes of 1000 actinobacteria strains.</title>
        <authorList>
            <person name="Klenk H.-P."/>
        </authorList>
    </citation>
    <scope>NUCLEOTIDE SEQUENCE [LARGE SCALE GENOMIC DNA]</scope>
    <source>
        <strain evidence="4 5">DSM 14012</strain>
    </source>
</reference>
<organism evidence="4 5">
    <name type="scientific">Plantibacter flavus</name>
    <dbReference type="NCBI Taxonomy" id="150123"/>
    <lineage>
        <taxon>Bacteria</taxon>
        <taxon>Bacillati</taxon>
        <taxon>Actinomycetota</taxon>
        <taxon>Actinomycetes</taxon>
        <taxon>Micrococcales</taxon>
        <taxon>Microbacteriaceae</taxon>
        <taxon>Plantibacter</taxon>
    </lineage>
</organism>
<feature type="domain" description="DUF8010" evidence="2">
    <location>
        <begin position="3"/>
        <end position="101"/>
    </location>
</feature>
<dbReference type="InterPro" id="IPR058498">
    <property type="entry name" value="DUF8185"/>
</dbReference>
<dbReference type="EMBL" id="RKHL01000001">
    <property type="protein sequence ID" value="ROR81549.1"/>
    <property type="molecule type" value="Genomic_DNA"/>
</dbReference>
<keyword evidence="5" id="KW-1185">Reference proteome</keyword>